<evidence type="ECO:0000256" key="2">
    <source>
        <dbReference type="ARBA" id="ARBA00022581"/>
    </source>
</evidence>
<gene>
    <name evidence="3" type="primary">AC1</name>
</gene>
<proteinExistence type="inferred from homology"/>
<accession>D3Y1N5</accession>
<keyword evidence="2" id="KW-0945">Host-virus interaction</keyword>
<dbReference type="InterPro" id="IPR002488">
    <property type="entry name" value="Gemini_C4"/>
</dbReference>
<sequence length="358" mass="40932">MPPKRKKYKPKTISSLIHSAHSLKRKHFPKFKPSTHPRIKNTSNSAESYTKCGALISMCSSSSRANSSARITDSSTWYPQPGQHISIRTFRELNQAQMSGLHRQGRGHSRVGRVSDRWKISKRRTADSPRRLRRSTLRRQSVRGSYSHLGTRSLRFCTTISLFKCKSRSNLSGATGSLYFSFFSFFFRSSSRRTCSVGCRERRQCRCAAQLTNKFSDCGCQSDGEDDVGQIIRSTYYLCGHLDLSPRVYSNDAWFNVIDDVDPHYLKHFKEFMGAQKDWQSNTKYGKPVQIKGGIPTIFLCNQGPNSSYKEFLDEEKNSALKNWALKNAIFITLEGPLYSAFHQSTAQGSERRNRREN</sequence>
<evidence type="ECO:0000313" key="3">
    <source>
        <dbReference type="EMBL" id="ADD62432.1"/>
    </source>
</evidence>
<dbReference type="Proteomes" id="UP000232920">
    <property type="component" value="Segment DNA A"/>
</dbReference>
<dbReference type="EMBL" id="GU385879">
    <property type="protein sequence ID" value="ADD62432.1"/>
    <property type="molecule type" value="Genomic_DNA"/>
</dbReference>
<dbReference type="Pfam" id="PF01492">
    <property type="entry name" value="Gemini_C4"/>
    <property type="match status" value="1"/>
</dbReference>
<protein>
    <submittedName>
        <fullName evidence="3">Rep protein</fullName>
    </submittedName>
</protein>
<organism evidence="3 4">
    <name type="scientific">Cotton leaf curl Kokhran virus</name>
    <dbReference type="NCBI Taxonomy" id="222464"/>
    <lineage>
        <taxon>Viruses</taxon>
        <taxon>Monodnaviria</taxon>
        <taxon>Shotokuvirae</taxon>
        <taxon>Cressdnaviricota</taxon>
        <taxon>Repensiviricetes</taxon>
        <taxon>Geplafuvirales</taxon>
        <taxon>Geminiviridae</taxon>
        <taxon>Begomovirus</taxon>
        <taxon>Begomovirus gossypikokranense</taxon>
    </lineage>
</organism>
<evidence type="ECO:0000313" key="4">
    <source>
        <dbReference type="Proteomes" id="UP000232920"/>
    </source>
</evidence>
<reference evidence="3 4" key="1">
    <citation type="journal article" date="2010" name="Virus Genes">
        <title>Identification and molecular characterization of begomovirus and associated satellite DNA molecules infecting Cyamopsis tetragonoloba.</title>
        <authorList>
            <person name="Kumar J."/>
            <person name="Kumar A."/>
            <person name="Roy J.K."/>
            <person name="Tuli R."/>
            <person name="Khan J.A."/>
        </authorList>
    </citation>
    <scope>NUCLEOTIDE SEQUENCE [LARGE SCALE GENOMIC DNA]</scope>
    <source>
        <strain evidence="3">Lucknow</strain>
    </source>
</reference>
<evidence type="ECO:0000256" key="1">
    <source>
        <dbReference type="ARBA" id="ARBA00008996"/>
    </source>
</evidence>
<name>D3Y1N5_9GEMI</name>
<comment type="similarity">
    <text evidence="1">Belongs to the geminiviridae protein AC4/C4 family.</text>
</comment>